<gene>
    <name evidence="2" type="ORF">E1263_12845</name>
</gene>
<evidence type="ECO:0000313" key="2">
    <source>
        <dbReference type="EMBL" id="TDD59981.1"/>
    </source>
</evidence>
<dbReference type="Gene3D" id="3.40.630.30">
    <property type="match status" value="1"/>
</dbReference>
<dbReference type="RefSeq" id="WP_132167485.1">
    <property type="nucleotide sequence ID" value="NZ_SMKX01000029.1"/>
</dbReference>
<dbReference type="InterPro" id="IPR000182">
    <property type="entry name" value="GNAT_dom"/>
</dbReference>
<dbReference type="GO" id="GO:0016747">
    <property type="term" value="F:acyltransferase activity, transferring groups other than amino-acyl groups"/>
    <property type="evidence" value="ECO:0007669"/>
    <property type="project" value="InterPro"/>
</dbReference>
<proteinExistence type="predicted"/>
<sequence>MPEATVRPITADDWERIAELEKAAYEPLGLAEGRSALEAWGALSPQTCFVVGLPVQAYVLAMPFPYGEYPALGQPSAASSDNLHLHDLCVAPESRRTGLGQQLVGHLTAVATGYRRISLIALSGTSSFWSAQGFGPAPAVPVGYGDDARYLTKVL</sequence>
<evidence type="ECO:0000259" key="1">
    <source>
        <dbReference type="PROSITE" id="PS51186"/>
    </source>
</evidence>
<dbReference type="InterPro" id="IPR016181">
    <property type="entry name" value="Acyl_CoA_acyltransferase"/>
</dbReference>
<dbReference type="AlphaFoldDB" id="A0A4R4ZMB3"/>
<accession>A0A4R4ZMB3</accession>
<organism evidence="2 3">
    <name type="scientific">Kribbella antibiotica</name>
    <dbReference type="NCBI Taxonomy" id="190195"/>
    <lineage>
        <taxon>Bacteria</taxon>
        <taxon>Bacillati</taxon>
        <taxon>Actinomycetota</taxon>
        <taxon>Actinomycetes</taxon>
        <taxon>Propionibacteriales</taxon>
        <taxon>Kribbellaceae</taxon>
        <taxon>Kribbella</taxon>
    </lineage>
</organism>
<dbReference type="PROSITE" id="PS51186">
    <property type="entry name" value="GNAT"/>
    <property type="match status" value="1"/>
</dbReference>
<name>A0A4R4ZMB3_9ACTN</name>
<dbReference type="EMBL" id="SMKX01000029">
    <property type="protein sequence ID" value="TDD59981.1"/>
    <property type="molecule type" value="Genomic_DNA"/>
</dbReference>
<dbReference type="SUPFAM" id="SSF55729">
    <property type="entry name" value="Acyl-CoA N-acyltransferases (Nat)"/>
    <property type="match status" value="1"/>
</dbReference>
<feature type="domain" description="N-acetyltransferase" evidence="1">
    <location>
        <begin position="4"/>
        <end position="155"/>
    </location>
</feature>
<dbReference type="CDD" id="cd04301">
    <property type="entry name" value="NAT_SF"/>
    <property type="match status" value="1"/>
</dbReference>
<dbReference type="OrthoDB" id="2935121at2"/>
<keyword evidence="3" id="KW-1185">Reference proteome</keyword>
<protein>
    <submittedName>
        <fullName evidence="2">GNAT family N-acetyltransferase</fullName>
    </submittedName>
</protein>
<keyword evidence="2" id="KW-0808">Transferase</keyword>
<comment type="caution">
    <text evidence="2">The sequence shown here is derived from an EMBL/GenBank/DDBJ whole genome shotgun (WGS) entry which is preliminary data.</text>
</comment>
<dbReference type="Pfam" id="PF00583">
    <property type="entry name" value="Acetyltransf_1"/>
    <property type="match status" value="1"/>
</dbReference>
<evidence type="ECO:0000313" key="3">
    <source>
        <dbReference type="Proteomes" id="UP000295124"/>
    </source>
</evidence>
<dbReference type="Proteomes" id="UP000295124">
    <property type="component" value="Unassembled WGS sequence"/>
</dbReference>
<reference evidence="2 3" key="1">
    <citation type="submission" date="2019-03" db="EMBL/GenBank/DDBJ databases">
        <title>Draft genome sequences of novel Actinobacteria.</title>
        <authorList>
            <person name="Sahin N."/>
            <person name="Ay H."/>
            <person name="Saygin H."/>
        </authorList>
    </citation>
    <scope>NUCLEOTIDE SEQUENCE [LARGE SCALE GENOMIC DNA]</scope>
    <source>
        <strain evidence="2 3">JCM 13523</strain>
    </source>
</reference>